<dbReference type="Proteomes" id="UP000198211">
    <property type="component" value="Unassembled WGS sequence"/>
</dbReference>
<name>A0A225UZF8_9STRA</name>
<keyword evidence="3" id="KW-1185">Reference proteome</keyword>
<feature type="coiled-coil region" evidence="1">
    <location>
        <begin position="15"/>
        <end position="42"/>
    </location>
</feature>
<dbReference type="AlphaFoldDB" id="A0A225UZF8"/>
<evidence type="ECO:0000256" key="1">
    <source>
        <dbReference type="SAM" id="Coils"/>
    </source>
</evidence>
<accession>A0A225UZF8</accession>
<evidence type="ECO:0000313" key="2">
    <source>
        <dbReference type="EMBL" id="OWY98925.1"/>
    </source>
</evidence>
<gene>
    <name evidence="2" type="ORF">PHMEG_00030173</name>
</gene>
<proteinExistence type="predicted"/>
<sequence length="344" mass="40326">MLKKANDRARSRTYYQRRRTRFENLRDEVKKLTSKLAELQCAKANNEPEWWSSWRLMAEWQRKARLNAEVQQLQLRAAVDARSTLIHEFQTLLHNQRPLQRNLIVNEGHLLINNSYQHTKTHHAAPDTEIFAIYAQELDMLYAQIDVALHNFEREYTEDCSDITQTGWKEDRKPGNFLYMNKQVISSEFQDSCNFLWQVAFMTHRQECRDQCHFIQNPEDTVAIKFRISTRLNSGRIASISQRIITRRYQEGARVVLVWKSLAEGEGIFTDLNADESGWCVATPIKDSIETVLRTCMRHVPMHVHDIATQNSEVKEFTSFVLDTGSNDVFETTTKLEELLRTNE</sequence>
<dbReference type="OrthoDB" id="119452at2759"/>
<evidence type="ECO:0000313" key="3">
    <source>
        <dbReference type="Proteomes" id="UP000198211"/>
    </source>
</evidence>
<protein>
    <submittedName>
        <fullName evidence="2">Uncharacterized protein</fullName>
    </submittedName>
</protein>
<keyword evidence="1" id="KW-0175">Coiled coil</keyword>
<organism evidence="2 3">
    <name type="scientific">Phytophthora megakarya</name>
    <dbReference type="NCBI Taxonomy" id="4795"/>
    <lineage>
        <taxon>Eukaryota</taxon>
        <taxon>Sar</taxon>
        <taxon>Stramenopiles</taxon>
        <taxon>Oomycota</taxon>
        <taxon>Peronosporomycetes</taxon>
        <taxon>Peronosporales</taxon>
        <taxon>Peronosporaceae</taxon>
        <taxon>Phytophthora</taxon>
    </lineage>
</organism>
<comment type="caution">
    <text evidence="2">The sequence shown here is derived from an EMBL/GenBank/DDBJ whole genome shotgun (WGS) entry which is preliminary data.</text>
</comment>
<dbReference type="EMBL" id="NBNE01008945">
    <property type="protein sequence ID" value="OWY98925.1"/>
    <property type="molecule type" value="Genomic_DNA"/>
</dbReference>
<reference evidence="3" key="1">
    <citation type="submission" date="2017-03" db="EMBL/GenBank/DDBJ databases">
        <title>Phytopthora megakarya and P. palmivora, two closely related causual agents of cacao black pod achieved similar genome size and gene model numbers by different mechanisms.</title>
        <authorList>
            <person name="Ali S."/>
            <person name="Shao J."/>
            <person name="Larry D.J."/>
            <person name="Kronmiller B."/>
            <person name="Shen D."/>
            <person name="Strem M.D."/>
            <person name="Melnick R.L."/>
            <person name="Guiltinan M.J."/>
            <person name="Tyler B.M."/>
            <person name="Meinhardt L.W."/>
            <person name="Bailey B.A."/>
        </authorList>
    </citation>
    <scope>NUCLEOTIDE SEQUENCE [LARGE SCALE GENOMIC DNA]</scope>
    <source>
        <strain evidence="3">zdho120</strain>
    </source>
</reference>